<reference evidence="1 2" key="1">
    <citation type="submission" date="2014-04" db="EMBL/GenBank/DDBJ databases">
        <title>Draft genome sequence of Bacillus azotoformans MEV2011, a (co-) denitrifying strain unable to grow in the presence of oxygen.</title>
        <authorList>
            <person name="Nielsen M."/>
            <person name="Schreiber L."/>
            <person name="Finster K."/>
            <person name="Schramm A."/>
        </authorList>
    </citation>
    <scope>NUCLEOTIDE SEQUENCE [LARGE SCALE GENOMIC DNA]</scope>
    <source>
        <strain evidence="1 2">MEV2011</strain>
    </source>
</reference>
<dbReference type="PATRIC" id="fig|1348973.3.peg.4658"/>
<dbReference type="EMBL" id="JJRY01000037">
    <property type="protein sequence ID" value="KEF36058.1"/>
    <property type="molecule type" value="Genomic_DNA"/>
</dbReference>
<dbReference type="AlphaFoldDB" id="A0A072NGM8"/>
<dbReference type="Proteomes" id="UP000027936">
    <property type="component" value="Unassembled WGS sequence"/>
</dbReference>
<dbReference type="RefSeq" id="WP_035198940.1">
    <property type="nucleotide sequence ID" value="NZ_JJRY01000037.1"/>
</dbReference>
<sequence>MTAFDSKYFINLIWDRWDEGLTQVYSNQKQFENLFMQTFNQQKNAVELYFKLLDSYSKELKAITEKFQVKALSTVEKYQDENTSESLQNIQKQLEDVIERVSKISLTPQNAVKQLMSQNLSQIEKSIDELFQQQEKNRSEMKSMINEISLEMKNVFEKITEEFEKFQTQNLSLLK</sequence>
<gene>
    <name evidence="1" type="ORF">M670_04787</name>
</gene>
<protein>
    <submittedName>
        <fullName evidence="1">Polyhydroxyalkanoic acid inclusion protein (PhaP_Bmeg)</fullName>
    </submittedName>
</protein>
<comment type="caution">
    <text evidence="1">The sequence shown here is derived from an EMBL/GenBank/DDBJ whole genome shotgun (WGS) entry which is preliminary data.</text>
</comment>
<dbReference type="OrthoDB" id="2847888at2"/>
<dbReference type="Pfam" id="PF09602">
    <property type="entry name" value="PhaP_Bmeg"/>
    <property type="match status" value="1"/>
</dbReference>
<evidence type="ECO:0000313" key="1">
    <source>
        <dbReference type="EMBL" id="KEF36058.1"/>
    </source>
</evidence>
<evidence type="ECO:0000313" key="2">
    <source>
        <dbReference type="Proteomes" id="UP000027936"/>
    </source>
</evidence>
<organism evidence="1 2">
    <name type="scientific">Schinkia azotoformans MEV2011</name>
    <dbReference type="NCBI Taxonomy" id="1348973"/>
    <lineage>
        <taxon>Bacteria</taxon>
        <taxon>Bacillati</taxon>
        <taxon>Bacillota</taxon>
        <taxon>Bacilli</taxon>
        <taxon>Bacillales</taxon>
        <taxon>Bacillaceae</taxon>
        <taxon>Calidifontibacillus/Schinkia group</taxon>
        <taxon>Schinkia</taxon>
    </lineage>
</organism>
<dbReference type="InterPro" id="IPR011728">
    <property type="entry name" value="PhaP_Bmeg"/>
</dbReference>
<proteinExistence type="predicted"/>
<name>A0A072NGM8_SCHAZ</name>
<accession>A0A072NGM8</accession>